<reference evidence="2 4" key="1">
    <citation type="submission" date="2016-09" db="EMBL/GenBank/DDBJ databases">
        <title>Genomic Taxonomy of the Vibrionaceae.</title>
        <authorList>
            <person name="Gonzalez-Castillo A."/>
            <person name="Gomez-Gil B."/>
            <person name="Enciso-Ibarra K."/>
        </authorList>
    </citation>
    <scope>NUCLEOTIDE SEQUENCE [LARGE SCALE GENOMIC DNA]</scope>
    <source>
        <strain evidence="2 4">CAIM 1731</strain>
    </source>
</reference>
<sequence>MQHFDSIAERGQALLLDLIDQSNPKEKLFAKGEYLLRQNQVVDTIYLVDMSMCTIESSCNNGRVFSFGLFFCINQIFGEMEAFTGKPCQFSIKAYDDLVAKAIPIAVFEKMVTEHSEVAVFLARNLAVNYQNATRNLIYQLLNPITARIAYDIEQRDQNLKPNRAFTVAVNESDRFGCSDRVYRRAVKELIDSEVVKKIDGKLIIHDYQKLHALLHNDDV</sequence>
<dbReference type="Pfam" id="PF00027">
    <property type="entry name" value="cNMP_binding"/>
    <property type="match status" value="1"/>
</dbReference>
<dbReference type="EMBL" id="RKIK01000096">
    <property type="protein sequence ID" value="ROV58058.1"/>
    <property type="molecule type" value="Genomic_DNA"/>
</dbReference>
<dbReference type="AlphaFoldDB" id="A0A3N3DV37"/>
<organism evidence="3 5">
    <name type="scientific">Vibrio ponticus</name>
    <dbReference type="NCBI Taxonomy" id="265668"/>
    <lineage>
        <taxon>Bacteria</taxon>
        <taxon>Pseudomonadati</taxon>
        <taxon>Pseudomonadota</taxon>
        <taxon>Gammaproteobacteria</taxon>
        <taxon>Vibrionales</taxon>
        <taxon>Vibrionaceae</taxon>
        <taxon>Vibrio</taxon>
    </lineage>
</organism>
<dbReference type="Proteomes" id="UP000278792">
    <property type="component" value="Unassembled WGS sequence"/>
</dbReference>
<keyword evidence="4" id="KW-1185">Reference proteome</keyword>
<proteinExistence type="predicted"/>
<dbReference type="SUPFAM" id="SSF51206">
    <property type="entry name" value="cAMP-binding domain-like"/>
    <property type="match status" value="1"/>
</dbReference>
<reference evidence="3 5" key="2">
    <citation type="submission" date="2018-11" db="EMBL/GenBank/DDBJ databases">
        <title>Vibrio ponticus strain CAIM 1751 pathogenic for the snapper Lutjanus guttatus.</title>
        <authorList>
            <person name="Soto-Rodriguez S."/>
            <person name="Lozano-Olvera R."/>
            <person name="Gomez-Gil B."/>
        </authorList>
    </citation>
    <scope>NUCLEOTIDE SEQUENCE [LARGE SCALE GENOMIC DNA]</scope>
    <source>
        <strain evidence="3 5">CAIM 1751</strain>
    </source>
</reference>
<dbReference type="InterPro" id="IPR000595">
    <property type="entry name" value="cNMP-bd_dom"/>
</dbReference>
<comment type="caution">
    <text evidence="3">The sequence shown here is derived from an EMBL/GenBank/DDBJ whole genome shotgun (WGS) entry which is preliminary data.</text>
</comment>
<dbReference type="PROSITE" id="PS50042">
    <property type="entry name" value="CNMP_BINDING_3"/>
    <property type="match status" value="1"/>
</dbReference>
<dbReference type="Proteomes" id="UP000186206">
    <property type="component" value="Unassembled WGS sequence"/>
</dbReference>
<protein>
    <submittedName>
        <fullName evidence="3">Crp/Fnr family transcriptional regulator</fullName>
    </submittedName>
</protein>
<name>A0A3N3DV37_9VIBR</name>
<dbReference type="Gene3D" id="2.60.120.10">
    <property type="entry name" value="Jelly Rolls"/>
    <property type="match status" value="1"/>
</dbReference>
<gene>
    <name evidence="2" type="ORF">BIY21_04615</name>
    <name evidence="3" type="ORF">EGH82_20285</name>
</gene>
<dbReference type="RefSeq" id="WP_075652405.1">
    <property type="nucleotide sequence ID" value="NZ_AP019658.1"/>
</dbReference>
<accession>A0A3N3DV37</accession>
<dbReference type="InterPro" id="IPR018490">
    <property type="entry name" value="cNMP-bd_dom_sf"/>
</dbReference>
<dbReference type="InterPro" id="IPR014710">
    <property type="entry name" value="RmlC-like_jellyroll"/>
</dbReference>
<evidence type="ECO:0000313" key="5">
    <source>
        <dbReference type="Proteomes" id="UP000278792"/>
    </source>
</evidence>
<dbReference type="OrthoDB" id="7826327at2"/>
<evidence type="ECO:0000313" key="2">
    <source>
        <dbReference type="EMBL" id="OLQ85525.1"/>
    </source>
</evidence>
<dbReference type="CDD" id="cd00038">
    <property type="entry name" value="CAP_ED"/>
    <property type="match status" value="1"/>
</dbReference>
<evidence type="ECO:0000259" key="1">
    <source>
        <dbReference type="PROSITE" id="PS50042"/>
    </source>
</evidence>
<evidence type="ECO:0000313" key="4">
    <source>
        <dbReference type="Proteomes" id="UP000186206"/>
    </source>
</evidence>
<evidence type="ECO:0000313" key="3">
    <source>
        <dbReference type="EMBL" id="ROV58058.1"/>
    </source>
</evidence>
<dbReference type="EMBL" id="MJMI01000142">
    <property type="protein sequence ID" value="OLQ85525.1"/>
    <property type="molecule type" value="Genomic_DNA"/>
</dbReference>
<feature type="domain" description="Cyclic nucleotide-binding" evidence="1">
    <location>
        <begin position="3"/>
        <end position="118"/>
    </location>
</feature>